<evidence type="ECO:0000313" key="1">
    <source>
        <dbReference type="EMBL" id="CDX19241.1"/>
    </source>
</evidence>
<name>A0A090FJV6_MESPL</name>
<protein>
    <submittedName>
        <fullName evidence="1">Uncharacterized protein</fullName>
    </submittedName>
</protein>
<proteinExistence type="predicted"/>
<evidence type="ECO:0000313" key="2">
    <source>
        <dbReference type="Proteomes" id="UP000045285"/>
    </source>
</evidence>
<accession>A0A090FJV6</accession>
<dbReference type="AlphaFoldDB" id="A0A090FJV6"/>
<dbReference type="Proteomes" id="UP000045285">
    <property type="component" value="Unassembled WGS sequence"/>
</dbReference>
<dbReference type="EMBL" id="CCMZ01000023">
    <property type="protein sequence ID" value="CDX19241.1"/>
    <property type="molecule type" value="Genomic_DNA"/>
</dbReference>
<reference evidence="2" key="1">
    <citation type="submission" date="2014-08" db="EMBL/GenBank/DDBJ databases">
        <authorList>
            <person name="Moulin L."/>
        </authorList>
    </citation>
    <scope>NUCLEOTIDE SEQUENCE [LARGE SCALE GENOMIC DNA]</scope>
</reference>
<keyword evidence="2" id="KW-1185">Reference proteome</keyword>
<sequence>MPELKEHPTRSDRRITSRMNKGVIFAHGMEQDFIAFDWDRQVRLSLASRLLRLVDRRGRGKTARRLGSGMPYAV</sequence>
<organism evidence="1 2">
    <name type="scientific">Mesorhizobium plurifarium</name>
    <dbReference type="NCBI Taxonomy" id="69974"/>
    <lineage>
        <taxon>Bacteria</taxon>
        <taxon>Pseudomonadati</taxon>
        <taxon>Pseudomonadota</taxon>
        <taxon>Alphaproteobacteria</taxon>
        <taxon>Hyphomicrobiales</taxon>
        <taxon>Phyllobacteriaceae</taxon>
        <taxon>Mesorhizobium</taxon>
    </lineage>
</organism>
<gene>
    <name evidence="1" type="ORF">MPL3356_30079</name>
</gene>